<reference evidence="1 2" key="1">
    <citation type="journal article" date="2016" name="Nat. Commun.">
        <title>Thousands of microbial genomes shed light on interconnected biogeochemical processes in an aquifer system.</title>
        <authorList>
            <person name="Anantharaman K."/>
            <person name="Brown C.T."/>
            <person name="Hug L.A."/>
            <person name="Sharon I."/>
            <person name="Castelle C.J."/>
            <person name="Probst A.J."/>
            <person name="Thomas B.C."/>
            <person name="Singh A."/>
            <person name="Wilkins M.J."/>
            <person name="Karaoz U."/>
            <person name="Brodie E.L."/>
            <person name="Williams K.H."/>
            <person name="Hubbard S.S."/>
            <person name="Banfield J.F."/>
        </authorList>
    </citation>
    <scope>NUCLEOTIDE SEQUENCE [LARGE SCALE GENOMIC DNA]</scope>
</reference>
<evidence type="ECO:0000313" key="1">
    <source>
        <dbReference type="EMBL" id="OGZ30355.1"/>
    </source>
</evidence>
<dbReference type="Proteomes" id="UP000178428">
    <property type="component" value="Unassembled WGS sequence"/>
</dbReference>
<dbReference type="STRING" id="1801725.A3J00_02795"/>
<protein>
    <recommendedName>
        <fullName evidence="3">Protein kinase domain-containing protein</fullName>
    </recommendedName>
</protein>
<evidence type="ECO:0008006" key="3">
    <source>
        <dbReference type="Google" id="ProtNLM"/>
    </source>
</evidence>
<accession>A0A1G2EX26</accession>
<name>A0A1G2EX26_9BACT</name>
<dbReference type="InterPro" id="IPR011009">
    <property type="entry name" value="Kinase-like_dom_sf"/>
</dbReference>
<dbReference type="Gene3D" id="3.30.200.20">
    <property type="entry name" value="Phosphorylase Kinase, domain 1"/>
    <property type="match status" value="1"/>
</dbReference>
<dbReference type="AlphaFoldDB" id="A0A1G2EX26"/>
<proteinExistence type="predicted"/>
<dbReference type="Gene3D" id="1.10.510.10">
    <property type="entry name" value="Transferase(Phosphotransferase) domain 1"/>
    <property type="match status" value="1"/>
</dbReference>
<comment type="caution">
    <text evidence="1">The sequence shown here is derived from an EMBL/GenBank/DDBJ whole genome shotgun (WGS) entry which is preliminary data.</text>
</comment>
<organism evidence="1 2">
    <name type="scientific">Candidatus Niyogibacteria bacterium RIFCSPLOWO2_02_FULL_45_13</name>
    <dbReference type="NCBI Taxonomy" id="1801725"/>
    <lineage>
        <taxon>Bacteria</taxon>
        <taxon>Candidatus Niyogiibacteriota</taxon>
    </lineage>
</organism>
<dbReference type="SUPFAM" id="SSF56112">
    <property type="entry name" value="Protein kinase-like (PK-like)"/>
    <property type="match status" value="1"/>
</dbReference>
<sequence length="577" mass="64412">MARQARNLNVMLVGRGLLVLRQSDHVATGGEGEIFRAGQTIVKIYKDPRKMANDAMPEKIKLLSLINHKFIAAPKGLVLDENRKPVGYYMDYVDGDPFSRVFTNDFRQRQGFGDKDASILVDRMRETIKFAHGQNAVLADANELNWILVMPRKNDPEPRVIDVDSWQVGRWPARVIMPSIKDWHTRGFNELSDWFSWGIVSFQVYAGIHPYKGTLDGFNRGDLEGRMRANASVFSPGVRLNRAVRDFSLIPPKLLDWYSNTFQNGQRSVPPSPFDKGLYVAPVIQVKHAVVSGGGLLVCDKIFSDKSDKAIRVFPCGVVLLESGRLVDLDTKRAVGQAVSKKCEVIAVDGGWLKADYNSSGAIFSFVSSANFAETYLANPVSIRKVIRYENRVFAVTDDGLSEIVFRAVPKLMMAVGKTWGVMVNSTKWFDGIGIQDAMGASYIIAPFDENSCAQIRARELDGLYAVNAKAGRKFTAVTAVDKNGRYHKLEFSFDRNYSSYRLWRGMTDSPEINMAILPKGVVATIVRDGELDVFVPASGNMTRVQDGQVSTEMALANIGDRVVYIHEGEIWLVRMK</sequence>
<dbReference type="EMBL" id="MHMR01000023">
    <property type="protein sequence ID" value="OGZ30355.1"/>
    <property type="molecule type" value="Genomic_DNA"/>
</dbReference>
<gene>
    <name evidence="1" type="ORF">A3J00_02795</name>
</gene>
<evidence type="ECO:0000313" key="2">
    <source>
        <dbReference type="Proteomes" id="UP000178428"/>
    </source>
</evidence>